<keyword evidence="9" id="KW-0326">Glycosidase</keyword>
<keyword evidence="4" id="KW-0227">DNA damage</keyword>
<dbReference type="InterPro" id="IPR004035">
    <property type="entry name" value="Endouclease-III_FeS-bd_BS"/>
</dbReference>
<keyword evidence="6" id="KW-0408">Iron</keyword>
<dbReference type="PROSITE" id="PS00764">
    <property type="entry name" value="ENDONUCLEASE_III_1"/>
    <property type="match status" value="1"/>
</dbReference>
<evidence type="ECO:0000256" key="1">
    <source>
        <dbReference type="ARBA" id="ARBA00001966"/>
    </source>
</evidence>
<dbReference type="InterPro" id="IPR023170">
    <property type="entry name" value="HhH_base_excis_C"/>
</dbReference>
<dbReference type="GO" id="GO:0004519">
    <property type="term" value="F:endonuclease activity"/>
    <property type="evidence" value="ECO:0007669"/>
    <property type="project" value="UniProtKB-KW"/>
</dbReference>
<feature type="region of interest" description="Disordered" evidence="10">
    <location>
        <begin position="1"/>
        <end position="29"/>
    </location>
</feature>
<dbReference type="Pfam" id="PF10576">
    <property type="entry name" value="EndIII_4Fe-2S"/>
    <property type="match status" value="1"/>
</dbReference>
<dbReference type="InterPro" id="IPR003265">
    <property type="entry name" value="HhH-GPD_domain"/>
</dbReference>
<dbReference type="Gene3D" id="1.10.1670.10">
    <property type="entry name" value="Helix-hairpin-Helix base-excision DNA repair enzymes (C-terminal)"/>
    <property type="match status" value="1"/>
</dbReference>
<keyword evidence="12" id="KW-0540">Nuclease</keyword>
<name>A0A1H6XIH2_9DEIO</name>
<keyword evidence="5" id="KW-0378">Hydrolase</keyword>
<proteinExistence type="inferred from homology"/>
<dbReference type="STRING" id="856736.SAMN04488058_105197"/>
<dbReference type="PANTHER" id="PTHR47203:SF1">
    <property type="entry name" value="HYPOTHETICAL BASE EXCISION DNA REPAIR PROTEIN (EUROFUNG)"/>
    <property type="match status" value="1"/>
</dbReference>
<evidence type="ECO:0000256" key="4">
    <source>
        <dbReference type="ARBA" id="ARBA00022763"/>
    </source>
</evidence>
<gene>
    <name evidence="12" type="ORF">SAMN04488058_105197</name>
</gene>
<dbReference type="PANTHER" id="PTHR47203">
    <property type="match status" value="1"/>
</dbReference>
<dbReference type="AlphaFoldDB" id="A0A1H6XIH2"/>
<sequence>MRNKPEERSPGTLRYPVPPRSRPPLTEQWPPPAFFPDYLRRLREAYVPELPLPRRFPEPLGGVIRTILSQQNTRRVAGRQWEVLTATYPRWEAALADGPDGIAATLKGAGGGLSRLKADYIYGLLAHLEETRGELSLRFLRDFPLTPQGDEEARRALAALPGVGHKTVALVLLFDLGRAAMPVDGNMERAAKRLELVPAGWSSDRVERWYDEAAPRDWETRFALHLSGVRHGRVTCRPQRPLCGECVLREFCPAAAIFELEEG</sequence>
<organism evidence="12 13">
    <name type="scientific">Deinococcus reticulitermitis</name>
    <dbReference type="NCBI Taxonomy" id="856736"/>
    <lineage>
        <taxon>Bacteria</taxon>
        <taxon>Thermotogati</taxon>
        <taxon>Deinococcota</taxon>
        <taxon>Deinococci</taxon>
        <taxon>Deinococcales</taxon>
        <taxon>Deinococcaceae</taxon>
        <taxon>Deinococcus</taxon>
    </lineage>
</organism>
<dbReference type="SUPFAM" id="SSF48150">
    <property type="entry name" value="DNA-glycosylase"/>
    <property type="match status" value="1"/>
</dbReference>
<dbReference type="Pfam" id="PF00730">
    <property type="entry name" value="HhH-GPD"/>
    <property type="match status" value="1"/>
</dbReference>
<keyword evidence="8" id="KW-0234">DNA repair</keyword>
<evidence type="ECO:0000256" key="8">
    <source>
        <dbReference type="ARBA" id="ARBA00023204"/>
    </source>
</evidence>
<evidence type="ECO:0000256" key="3">
    <source>
        <dbReference type="ARBA" id="ARBA00022723"/>
    </source>
</evidence>
<evidence type="ECO:0000313" key="13">
    <source>
        <dbReference type="Proteomes" id="UP000199223"/>
    </source>
</evidence>
<keyword evidence="12" id="KW-0255">Endonuclease</keyword>
<dbReference type="CDD" id="cd00056">
    <property type="entry name" value="ENDO3c"/>
    <property type="match status" value="1"/>
</dbReference>
<reference evidence="13" key="1">
    <citation type="submission" date="2016-10" db="EMBL/GenBank/DDBJ databases">
        <authorList>
            <person name="Varghese N."/>
            <person name="Submissions S."/>
        </authorList>
    </citation>
    <scope>NUCLEOTIDE SEQUENCE [LARGE SCALE GENOMIC DNA]</scope>
    <source>
        <strain evidence="13">CGMCC 1.10218</strain>
    </source>
</reference>
<dbReference type="GO" id="GO:0051539">
    <property type="term" value="F:4 iron, 4 sulfur cluster binding"/>
    <property type="evidence" value="ECO:0007669"/>
    <property type="project" value="InterPro"/>
</dbReference>
<dbReference type="InterPro" id="IPR003651">
    <property type="entry name" value="Endonuclease3_FeS-loop_motif"/>
</dbReference>
<comment type="cofactor">
    <cofactor evidence="1">
        <name>[4Fe-4S] cluster</name>
        <dbReference type="ChEBI" id="CHEBI:49883"/>
    </cofactor>
</comment>
<evidence type="ECO:0000256" key="7">
    <source>
        <dbReference type="ARBA" id="ARBA00023014"/>
    </source>
</evidence>
<dbReference type="GO" id="GO:0046872">
    <property type="term" value="F:metal ion binding"/>
    <property type="evidence" value="ECO:0007669"/>
    <property type="project" value="UniProtKB-KW"/>
</dbReference>
<comment type="similarity">
    <text evidence="2">Belongs to the Nth/MutY family.</text>
</comment>
<feature type="domain" description="HhH-GPD" evidence="11">
    <location>
        <begin position="68"/>
        <end position="234"/>
    </location>
</feature>
<dbReference type="SMART" id="SM00525">
    <property type="entry name" value="FES"/>
    <property type="match status" value="1"/>
</dbReference>
<dbReference type="Proteomes" id="UP000199223">
    <property type="component" value="Unassembled WGS sequence"/>
</dbReference>
<dbReference type="GO" id="GO:0016798">
    <property type="term" value="F:hydrolase activity, acting on glycosyl bonds"/>
    <property type="evidence" value="ECO:0007669"/>
    <property type="project" value="UniProtKB-KW"/>
</dbReference>
<accession>A0A1H6XIH2</accession>
<dbReference type="GO" id="GO:0006284">
    <property type="term" value="P:base-excision repair"/>
    <property type="evidence" value="ECO:0007669"/>
    <property type="project" value="InterPro"/>
</dbReference>
<dbReference type="GO" id="GO:0140097">
    <property type="term" value="F:catalytic activity, acting on DNA"/>
    <property type="evidence" value="ECO:0007669"/>
    <property type="project" value="UniProtKB-ARBA"/>
</dbReference>
<evidence type="ECO:0000256" key="5">
    <source>
        <dbReference type="ARBA" id="ARBA00022801"/>
    </source>
</evidence>
<dbReference type="SMART" id="SM00478">
    <property type="entry name" value="ENDO3c"/>
    <property type="match status" value="1"/>
</dbReference>
<dbReference type="Gene3D" id="1.10.340.30">
    <property type="entry name" value="Hypothetical protein, domain 2"/>
    <property type="match status" value="1"/>
</dbReference>
<dbReference type="EMBL" id="FNZA01000005">
    <property type="protein sequence ID" value="SEJ27936.1"/>
    <property type="molecule type" value="Genomic_DNA"/>
</dbReference>
<protein>
    <submittedName>
        <fullName evidence="12">Endonuclease-3</fullName>
    </submittedName>
</protein>
<evidence type="ECO:0000256" key="10">
    <source>
        <dbReference type="SAM" id="MobiDB-lite"/>
    </source>
</evidence>
<evidence type="ECO:0000256" key="2">
    <source>
        <dbReference type="ARBA" id="ARBA00008343"/>
    </source>
</evidence>
<keyword evidence="3" id="KW-0479">Metal-binding</keyword>
<evidence type="ECO:0000256" key="6">
    <source>
        <dbReference type="ARBA" id="ARBA00023004"/>
    </source>
</evidence>
<evidence type="ECO:0000259" key="11">
    <source>
        <dbReference type="SMART" id="SM00478"/>
    </source>
</evidence>
<keyword evidence="13" id="KW-1185">Reference proteome</keyword>
<evidence type="ECO:0000256" key="9">
    <source>
        <dbReference type="ARBA" id="ARBA00023295"/>
    </source>
</evidence>
<evidence type="ECO:0000313" key="12">
    <source>
        <dbReference type="EMBL" id="SEJ27936.1"/>
    </source>
</evidence>
<dbReference type="InterPro" id="IPR011257">
    <property type="entry name" value="DNA_glycosylase"/>
</dbReference>
<keyword evidence="7" id="KW-0411">Iron-sulfur</keyword>